<organism evidence="1 2">
    <name type="scientific">Pseudescherichia vulneris NBRC 102420</name>
    <dbReference type="NCBI Taxonomy" id="1115515"/>
    <lineage>
        <taxon>Bacteria</taxon>
        <taxon>Pseudomonadati</taxon>
        <taxon>Pseudomonadota</taxon>
        <taxon>Gammaproteobacteria</taxon>
        <taxon>Enterobacterales</taxon>
        <taxon>Enterobacteriaceae</taxon>
        <taxon>Pseudescherichia</taxon>
    </lineage>
</organism>
<gene>
    <name evidence="1" type="ORF">EV102420_02_05000</name>
</gene>
<name>A0A090UWC4_PSEVU</name>
<proteinExistence type="predicted"/>
<sequence length="57" mass="6123">MLHPNSLINGSLMRDRRGAAPHSRSGLYKVYVPAGKLTAIVSAAVVQKFTAMLIDQA</sequence>
<reference evidence="1 2" key="1">
    <citation type="submission" date="2014-09" db="EMBL/GenBank/DDBJ databases">
        <title>Whole genome shotgun sequence of Escherichia vulneris NBRC 102420.</title>
        <authorList>
            <person name="Yoshida Y."/>
            <person name="Hosoyama A."/>
            <person name="Tsuchikane K."/>
            <person name="Ohji S."/>
            <person name="Ichikawa N."/>
            <person name="Kimura A."/>
            <person name="Yamazoe A."/>
            <person name="Ezaki T."/>
            <person name="Fujita N."/>
        </authorList>
    </citation>
    <scope>NUCLEOTIDE SEQUENCE [LARGE SCALE GENOMIC DNA]</scope>
    <source>
        <strain evidence="1 2">NBRC 102420</strain>
    </source>
</reference>
<evidence type="ECO:0000313" key="1">
    <source>
        <dbReference type="EMBL" id="GAL56895.1"/>
    </source>
</evidence>
<evidence type="ECO:0000313" key="2">
    <source>
        <dbReference type="Proteomes" id="UP000029462"/>
    </source>
</evidence>
<comment type="caution">
    <text evidence="1">The sequence shown here is derived from an EMBL/GenBank/DDBJ whole genome shotgun (WGS) entry which is preliminary data.</text>
</comment>
<dbReference type="AlphaFoldDB" id="A0A090UWC4"/>
<dbReference type="STRING" id="1115515.EV102420_02_05000"/>
<protein>
    <submittedName>
        <fullName evidence="1">Uncharacterized protein</fullName>
    </submittedName>
</protein>
<dbReference type="EMBL" id="BBMZ01000002">
    <property type="protein sequence ID" value="GAL56895.1"/>
    <property type="molecule type" value="Genomic_DNA"/>
</dbReference>
<dbReference type="Proteomes" id="UP000029462">
    <property type="component" value="Unassembled WGS sequence"/>
</dbReference>
<accession>A0A090UWC4</accession>
<keyword evidence="2" id="KW-1185">Reference proteome</keyword>